<feature type="domain" description="S-adenosyl-L-homocysteine hydrolase NAD binding" evidence="1">
    <location>
        <begin position="132"/>
        <end position="275"/>
    </location>
</feature>
<dbReference type="SUPFAM" id="SSF51735">
    <property type="entry name" value="NAD(P)-binding Rossmann-fold domains"/>
    <property type="match status" value="1"/>
</dbReference>
<evidence type="ECO:0000259" key="1">
    <source>
        <dbReference type="SMART" id="SM00997"/>
    </source>
</evidence>
<accession>A0A917NKJ0</accession>
<evidence type="ECO:0000313" key="3">
    <source>
        <dbReference type="Proteomes" id="UP000637695"/>
    </source>
</evidence>
<name>A0A917NKJ0_9BACL</name>
<protein>
    <submittedName>
        <fullName evidence="2">Dipicolinate synthase subunit A</fullName>
    </submittedName>
</protein>
<organism evidence="2 3">
    <name type="scientific">Alicyclobacillus cellulosilyticus</name>
    <dbReference type="NCBI Taxonomy" id="1003997"/>
    <lineage>
        <taxon>Bacteria</taxon>
        <taxon>Bacillati</taxon>
        <taxon>Bacillota</taxon>
        <taxon>Bacilli</taxon>
        <taxon>Bacillales</taxon>
        <taxon>Alicyclobacillaceae</taxon>
        <taxon>Alicyclobacillus</taxon>
    </lineage>
</organism>
<dbReference type="SMART" id="SM00997">
    <property type="entry name" value="AdoHcyase_NAD"/>
    <property type="match status" value="1"/>
</dbReference>
<comment type="caution">
    <text evidence="2">The sequence shown here is derived from an EMBL/GenBank/DDBJ whole genome shotgun (WGS) entry which is preliminary data.</text>
</comment>
<dbReference type="InterPro" id="IPR036291">
    <property type="entry name" value="NAD(P)-bd_dom_sf"/>
</dbReference>
<dbReference type="Pfam" id="PF16924">
    <property type="entry name" value="DpaA_N"/>
    <property type="match status" value="1"/>
</dbReference>
<gene>
    <name evidence="2" type="primary">dpaA</name>
    <name evidence="2" type="ORF">GCM10010885_12310</name>
</gene>
<dbReference type="EMBL" id="BMOY01000015">
    <property type="protein sequence ID" value="GGJ04684.1"/>
    <property type="molecule type" value="Genomic_DNA"/>
</dbReference>
<evidence type="ECO:0000313" key="2">
    <source>
        <dbReference type="EMBL" id="GGJ04684.1"/>
    </source>
</evidence>
<reference evidence="2" key="1">
    <citation type="journal article" date="2014" name="Int. J. Syst. Evol. Microbiol.">
        <title>Complete genome sequence of Corynebacterium casei LMG S-19264T (=DSM 44701T), isolated from a smear-ripened cheese.</title>
        <authorList>
            <consortium name="US DOE Joint Genome Institute (JGI-PGF)"/>
            <person name="Walter F."/>
            <person name="Albersmeier A."/>
            <person name="Kalinowski J."/>
            <person name="Ruckert C."/>
        </authorList>
    </citation>
    <scope>NUCLEOTIDE SEQUENCE</scope>
    <source>
        <strain evidence="2">JCM 18487</strain>
    </source>
</reference>
<dbReference type="GO" id="GO:0051287">
    <property type="term" value="F:NAD binding"/>
    <property type="evidence" value="ECO:0007669"/>
    <property type="project" value="InterPro"/>
</dbReference>
<dbReference type="Proteomes" id="UP000637695">
    <property type="component" value="Unassembled WGS sequence"/>
</dbReference>
<dbReference type="Pfam" id="PF02826">
    <property type="entry name" value="2-Hacid_dh_C"/>
    <property type="match status" value="1"/>
</dbReference>
<dbReference type="InterPro" id="IPR015878">
    <property type="entry name" value="Ado_hCys_hydrolase_NAD-bd"/>
</dbReference>
<dbReference type="RefSeq" id="WP_188881820.1">
    <property type="nucleotide sequence ID" value="NZ_BMOY01000015.1"/>
</dbReference>
<dbReference type="InterPro" id="IPR006140">
    <property type="entry name" value="D-isomer_DH_NAD-bd"/>
</dbReference>
<sequence>MLTGRRIVFLGGDARQLEVVALATEWDASAVLIGFDKVERTFPDTVKAELDPDVFRQADAVILPVAGMDDDGRVESQFRDAPLVLGSEHFAAMRPGTMVFTGIARPLLEERCAAHGLNLIKLMELDEVAILNSIPTAEGAIALAMQYTDITIHGAKAVVLGFGRCGQTLARVLAAMGARVRVGARQAAHIARIVEMGLEPFPLSGIERAVADADVVFNTIPHLVLHAGVLAGMPRECVIIDIASKPGGTDFRYAERRGMKAILAPSLPGLVAPKTAGRIIANTVCRMLAEAES</sequence>
<dbReference type="NCBIfam" id="TIGR02853">
    <property type="entry name" value="spore_dpaA"/>
    <property type="match status" value="1"/>
</dbReference>
<keyword evidence="3" id="KW-1185">Reference proteome</keyword>
<dbReference type="Gene3D" id="3.40.50.720">
    <property type="entry name" value="NAD(P)-binding Rossmann-like Domain"/>
    <property type="match status" value="2"/>
</dbReference>
<proteinExistence type="predicted"/>
<dbReference type="AlphaFoldDB" id="A0A917NKJ0"/>
<dbReference type="InterPro" id="IPR031629">
    <property type="entry name" value="DpaA_N"/>
</dbReference>
<dbReference type="NCBIfam" id="NF006162">
    <property type="entry name" value="PRK08306.1"/>
    <property type="match status" value="1"/>
</dbReference>
<dbReference type="InterPro" id="IPR014215">
    <property type="entry name" value="Dipicolinic_acid_synth_A"/>
</dbReference>
<reference evidence="2" key="2">
    <citation type="submission" date="2020-09" db="EMBL/GenBank/DDBJ databases">
        <authorList>
            <person name="Sun Q."/>
            <person name="Ohkuma M."/>
        </authorList>
    </citation>
    <scope>NUCLEOTIDE SEQUENCE</scope>
    <source>
        <strain evidence="2">JCM 18487</strain>
    </source>
</reference>